<keyword evidence="3" id="KW-1185">Reference proteome</keyword>
<protein>
    <recommendedName>
        <fullName evidence="1">Transcriptional regulator HTH-type FeoC domain-containing protein</fullName>
    </recommendedName>
</protein>
<organism evidence="2 3">
    <name type="scientific">Aliikangiella coralliicola</name>
    <dbReference type="NCBI Taxonomy" id="2592383"/>
    <lineage>
        <taxon>Bacteria</taxon>
        <taxon>Pseudomonadati</taxon>
        <taxon>Pseudomonadota</taxon>
        <taxon>Gammaproteobacteria</taxon>
        <taxon>Oceanospirillales</taxon>
        <taxon>Pleioneaceae</taxon>
        <taxon>Aliikangiella</taxon>
    </lineage>
</organism>
<comment type="caution">
    <text evidence="2">The sequence shown here is derived from an EMBL/GenBank/DDBJ whole genome shotgun (WGS) entry which is preliminary data.</text>
</comment>
<name>A0A545UDC7_9GAMM</name>
<reference evidence="2 3" key="1">
    <citation type="submission" date="2019-07" db="EMBL/GenBank/DDBJ databases">
        <title>Draft genome for Aliikangiella sp. M105.</title>
        <authorList>
            <person name="Wang G."/>
        </authorList>
    </citation>
    <scope>NUCLEOTIDE SEQUENCE [LARGE SCALE GENOMIC DNA]</scope>
    <source>
        <strain evidence="2 3">M105</strain>
    </source>
</reference>
<dbReference type="Gene3D" id="1.10.10.10">
    <property type="entry name" value="Winged helix-like DNA-binding domain superfamily/Winged helix DNA-binding domain"/>
    <property type="match status" value="1"/>
</dbReference>
<gene>
    <name evidence="2" type="ORF">FLL46_11395</name>
</gene>
<accession>A0A545UDC7</accession>
<dbReference type="EMBL" id="VIKS01000007">
    <property type="protein sequence ID" value="TQV87474.1"/>
    <property type="molecule type" value="Genomic_DNA"/>
</dbReference>
<dbReference type="InterPro" id="IPR036388">
    <property type="entry name" value="WH-like_DNA-bd_sf"/>
</dbReference>
<evidence type="ECO:0000259" key="1">
    <source>
        <dbReference type="Pfam" id="PF09012"/>
    </source>
</evidence>
<dbReference type="AlphaFoldDB" id="A0A545UDC7"/>
<dbReference type="InterPro" id="IPR036390">
    <property type="entry name" value="WH_DNA-bd_sf"/>
</dbReference>
<dbReference type="SUPFAM" id="SSF46785">
    <property type="entry name" value="Winged helix' DNA-binding domain"/>
    <property type="match status" value="1"/>
</dbReference>
<dbReference type="OrthoDB" id="467062at2"/>
<evidence type="ECO:0000313" key="3">
    <source>
        <dbReference type="Proteomes" id="UP000315439"/>
    </source>
</evidence>
<dbReference type="InterPro" id="IPR015102">
    <property type="entry name" value="Tscrpt_reg_HTH_FeoC"/>
</dbReference>
<proteinExistence type="predicted"/>
<evidence type="ECO:0000313" key="2">
    <source>
        <dbReference type="EMBL" id="TQV87474.1"/>
    </source>
</evidence>
<dbReference type="Pfam" id="PF09012">
    <property type="entry name" value="FeoC"/>
    <property type="match status" value="1"/>
</dbReference>
<sequence>MSLTDLARHFYVSESVMLSMIAQWERKGRIEKEKVAQTNGCGVGGSSSCGTCNESGDLNVFYRWNKVAQEKFSVRPQVD</sequence>
<dbReference type="Proteomes" id="UP000315439">
    <property type="component" value="Unassembled WGS sequence"/>
</dbReference>
<feature type="domain" description="Transcriptional regulator HTH-type FeoC" evidence="1">
    <location>
        <begin position="2"/>
        <end position="62"/>
    </location>
</feature>